<comment type="caution">
    <text evidence="1">The sequence shown here is derived from an EMBL/GenBank/DDBJ whole genome shotgun (WGS) entry which is preliminary data.</text>
</comment>
<sequence>MGARMEIDTARVGALARDLAVAADRLHTAARSTAPVLAVTSSTSPWADILSRHDAGLAAVGDVLAGLADRTSSLADALVAAVGTTATRDADIARGITRAGQA</sequence>
<gene>
    <name evidence="1" type="ORF">LX12_001607</name>
</gene>
<accession>A0ABT1H1A4</accession>
<protein>
    <recommendedName>
        <fullName evidence="3">Excreted virulence factor EspC (Type VII ESX diderm)</fullName>
    </recommendedName>
</protein>
<organism evidence="1 2">
    <name type="scientific">Williamsia serinedens</name>
    <dbReference type="NCBI Taxonomy" id="391736"/>
    <lineage>
        <taxon>Bacteria</taxon>
        <taxon>Bacillati</taxon>
        <taxon>Actinomycetota</taxon>
        <taxon>Actinomycetes</taxon>
        <taxon>Mycobacteriales</taxon>
        <taxon>Nocardiaceae</taxon>
        <taxon>Williamsia</taxon>
    </lineage>
</organism>
<name>A0ABT1H1A4_9NOCA</name>
<keyword evidence="2" id="KW-1185">Reference proteome</keyword>
<reference evidence="1 2" key="1">
    <citation type="submission" date="2022-06" db="EMBL/GenBank/DDBJ databases">
        <title>Genomic Encyclopedia of Archaeal and Bacterial Type Strains, Phase II (KMG-II): from individual species to whole genera.</title>
        <authorList>
            <person name="Goeker M."/>
        </authorList>
    </citation>
    <scope>NUCLEOTIDE SEQUENCE [LARGE SCALE GENOMIC DNA]</scope>
    <source>
        <strain evidence="1 2">DSM 45037</strain>
    </source>
</reference>
<dbReference type="EMBL" id="JAMTCG010000003">
    <property type="protein sequence ID" value="MCP2160420.1"/>
    <property type="molecule type" value="Genomic_DNA"/>
</dbReference>
<evidence type="ECO:0008006" key="3">
    <source>
        <dbReference type="Google" id="ProtNLM"/>
    </source>
</evidence>
<dbReference type="RefSeq" id="WP_253654019.1">
    <property type="nucleotide sequence ID" value="NZ_BAAAOE010000003.1"/>
</dbReference>
<proteinExistence type="predicted"/>
<evidence type="ECO:0000313" key="2">
    <source>
        <dbReference type="Proteomes" id="UP001205740"/>
    </source>
</evidence>
<evidence type="ECO:0000313" key="1">
    <source>
        <dbReference type="EMBL" id="MCP2160420.1"/>
    </source>
</evidence>
<dbReference type="Proteomes" id="UP001205740">
    <property type="component" value="Unassembled WGS sequence"/>
</dbReference>